<dbReference type="AlphaFoldDB" id="A0A6J8EE15"/>
<dbReference type="EMBL" id="CACVKT020008820">
    <property type="protein sequence ID" value="CAC5417922.1"/>
    <property type="molecule type" value="Genomic_DNA"/>
</dbReference>
<reference evidence="1 2" key="1">
    <citation type="submission" date="2020-06" db="EMBL/GenBank/DDBJ databases">
        <authorList>
            <person name="Li R."/>
            <person name="Bekaert M."/>
        </authorList>
    </citation>
    <scope>NUCLEOTIDE SEQUENCE [LARGE SCALE GENOMIC DNA]</scope>
    <source>
        <strain evidence="2">wild</strain>
    </source>
</reference>
<protein>
    <submittedName>
        <fullName evidence="1">Uncharacterized protein</fullName>
    </submittedName>
</protein>
<keyword evidence="2" id="KW-1185">Reference proteome</keyword>
<gene>
    <name evidence="1" type="ORF">MCOR_50396</name>
</gene>
<proteinExistence type="predicted"/>
<organism evidence="1 2">
    <name type="scientific">Mytilus coruscus</name>
    <name type="common">Sea mussel</name>
    <dbReference type="NCBI Taxonomy" id="42192"/>
    <lineage>
        <taxon>Eukaryota</taxon>
        <taxon>Metazoa</taxon>
        <taxon>Spiralia</taxon>
        <taxon>Lophotrochozoa</taxon>
        <taxon>Mollusca</taxon>
        <taxon>Bivalvia</taxon>
        <taxon>Autobranchia</taxon>
        <taxon>Pteriomorphia</taxon>
        <taxon>Mytilida</taxon>
        <taxon>Mytiloidea</taxon>
        <taxon>Mytilidae</taxon>
        <taxon>Mytilinae</taxon>
        <taxon>Mytilus</taxon>
    </lineage>
</organism>
<dbReference type="Proteomes" id="UP000507470">
    <property type="component" value="Unassembled WGS sequence"/>
</dbReference>
<name>A0A6J8EE15_MYTCO</name>
<evidence type="ECO:0000313" key="2">
    <source>
        <dbReference type="Proteomes" id="UP000507470"/>
    </source>
</evidence>
<evidence type="ECO:0000313" key="1">
    <source>
        <dbReference type="EMBL" id="CAC5417922.1"/>
    </source>
</evidence>
<accession>A0A6J8EE15</accession>
<sequence length="216" mass="24754">MRNRYDSNGTVTKFIQLCKDLLDSSTSLAFLNDTLDLMDNNKDDAANALISYLQNDTVVQSHNTDYDLCIEEKFSFLDSDITCEEILSEIKSLNHHVKMIDERSAEEIIICLDMLQEEIKNSGKSVARPVTSSWVLRKEKLHDLLFCKMKTGQFQIIDERSAEEIIICLDMLQEEIKNSGKSVARPVTSSWVLRKEKLHDLLSCKMKTGQFQIVLL</sequence>